<dbReference type="InterPro" id="IPR016181">
    <property type="entry name" value="Acyl_CoA_acyltransferase"/>
</dbReference>
<organism evidence="12 13">
    <name type="scientific">Symbiodinium natans</name>
    <dbReference type="NCBI Taxonomy" id="878477"/>
    <lineage>
        <taxon>Eukaryota</taxon>
        <taxon>Sar</taxon>
        <taxon>Alveolata</taxon>
        <taxon>Dinophyceae</taxon>
        <taxon>Suessiales</taxon>
        <taxon>Symbiodiniaceae</taxon>
        <taxon>Symbiodinium</taxon>
    </lineage>
</organism>
<dbReference type="EC" id="2.3.1.259" evidence="7"/>
<evidence type="ECO:0000313" key="13">
    <source>
        <dbReference type="Proteomes" id="UP000604046"/>
    </source>
</evidence>
<evidence type="ECO:0000256" key="7">
    <source>
        <dbReference type="ARBA" id="ARBA00026111"/>
    </source>
</evidence>
<name>A0A812N6E9_9DINO</name>
<sequence length="392" mass="43731">MQAALRANELANRKELWNLRADIEKEKLRHVAPFPFFGRAMRFQDKFAALQITDDGRFSYSFVGLNHEKTSCMARSLQLLPKAVVIALLAAVAMASTSPSFPPERLAAAATPVLKAAVHEKLRHGLQVAAMAGAQDGLGSFLAHAMAWGEFSRPGDNFWEAYRYSYFVVQEDHRKSAPSTNSQVDQFLYRVEYPASFYDEVFQSRTVQSLAAVAGDLLLGAATFRTTFSEPRFDMASVLQGGIQSCMDGYAGYILTLGVVDGARGHGLAKVLLQQSIKRIQAVLPKVRAIWVHVACYNKQALALYETQGLQFVRCFPRFYSFYNKSWDSLLYVLYLNGGKPPERLSLQVAQDEIAATLSCHSFGELWERVGFWISSLAGRCGCRHRSNKKKS</sequence>
<evidence type="ECO:0000256" key="5">
    <source>
        <dbReference type="ARBA" id="ARBA00023315"/>
    </source>
</evidence>
<keyword evidence="5" id="KW-0012">Acyltransferase</keyword>
<dbReference type="InterPro" id="IPR045141">
    <property type="entry name" value="NAA60-like"/>
</dbReference>
<dbReference type="Pfam" id="PF00583">
    <property type="entry name" value="Acetyltransf_1"/>
    <property type="match status" value="1"/>
</dbReference>
<comment type="catalytic activity">
    <reaction evidence="9">
        <text>L-lysyl-[protein] + acetyl-CoA = N(6)-acetyl-L-lysyl-[protein] + CoA + H(+)</text>
        <dbReference type="Rhea" id="RHEA:45948"/>
        <dbReference type="Rhea" id="RHEA-COMP:9752"/>
        <dbReference type="Rhea" id="RHEA-COMP:10731"/>
        <dbReference type="ChEBI" id="CHEBI:15378"/>
        <dbReference type="ChEBI" id="CHEBI:29969"/>
        <dbReference type="ChEBI" id="CHEBI:57287"/>
        <dbReference type="ChEBI" id="CHEBI:57288"/>
        <dbReference type="ChEBI" id="CHEBI:61930"/>
        <dbReference type="EC" id="2.3.1.48"/>
    </reaction>
</comment>
<evidence type="ECO:0000256" key="9">
    <source>
        <dbReference type="ARBA" id="ARBA00048017"/>
    </source>
</evidence>
<dbReference type="SUPFAM" id="SSF55729">
    <property type="entry name" value="Acyl-CoA N-acyltransferases (Nat)"/>
    <property type="match status" value="1"/>
</dbReference>
<protein>
    <recommendedName>
        <fullName evidence="8">N-alpha-acetyltransferase 60</fullName>
        <ecNumber evidence="7">2.3.1.259</ecNumber>
        <ecNumber evidence="1">2.3.1.48</ecNumber>
    </recommendedName>
</protein>
<dbReference type="InterPro" id="IPR000182">
    <property type="entry name" value="GNAT_dom"/>
</dbReference>
<comment type="similarity">
    <text evidence="6">Belongs to the acetyltransferase family. NAA60 subfamily.</text>
</comment>
<dbReference type="OrthoDB" id="47374at2759"/>
<proteinExistence type="inferred from homology"/>
<dbReference type="GO" id="GO:0007059">
    <property type="term" value="P:chromosome segregation"/>
    <property type="evidence" value="ECO:0007669"/>
    <property type="project" value="UniProtKB-KW"/>
</dbReference>
<dbReference type="PROSITE" id="PS51186">
    <property type="entry name" value="GNAT"/>
    <property type="match status" value="1"/>
</dbReference>
<dbReference type="PANTHER" id="PTHR14744">
    <property type="entry name" value="N-ALPHA-ACETYLTRANSFERASE 60"/>
    <property type="match status" value="1"/>
</dbReference>
<evidence type="ECO:0000256" key="1">
    <source>
        <dbReference type="ARBA" id="ARBA00013184"/>
    </source>
</evidence>
<accession>A0A812N6E9</accession>
<evidence type="ECO:0000256" key="6">
    <source>
        <dbReference type="ARBA" id="ARBA00025774"/>
    </source>
</evidence>
<dbReference type="Gene3D" id="3.40.630.30">
    <property type="match status" value="1"/>
</dbReference>
<reference evidence="12" key="1">
    <citation type="submission" date="2021-02" db="EMBL/GenBank/DDBJ databases">
        <authorList>
            <person name="Dougan E. K."/>
            <person name="Rhodes N."/>
            <person name="Thang M."/>
            <person name="Chan C."/>
        </authorList>
    </citation>
    <scope>NUCLEOTIDE SEQUENCE</scope>
</reference>
<evidence type="ECO:0000256" key="8">
    <source>
        <dbReference type="ARBA" id="ARBA00026144"/>
    </source>
</evidence>
<dbReference type="EMBL" id="CAJNDS010001946">
    <property type="protein sequence ID" value="CAE7291211.1"/>
    <property type="molecule type" value="Genomic_DNA"/>
</dbReference>
<keyword evidence="4" id="KW-0156">Chromatin regulator</keyword>
<dbReference type="GO" id="GO:0000139">
    <property type="term" value="C:Golgi membrane"/>
    <property type="evidence" value="ECO:0007669"/>
    <property type="project" value="TreeGrafter"/>
</dbReference>
<keyword evidence="3" id="KW-0159">Chromosome partition</keyword>
<evidence type="ECO:0000256" key="4">
    <source>
        <dbReference type="ARBA" id="ARBA00022853"/>
    </source>
</evidence>
<evidence type="ECO:0000256" key="10">
    <source>
        <dbReference type="ARBA" id="ARBA00048848"/>
    </source>
</evidence>
<dbReference type="AlphaFoldDB" id="A0A812N6E9"/>
<dbReference type="GO" id="GO:0120518">
    <property type="term" value="F:protein N-terminal-methionine acetyltransferase activity"/>
    <property type="evidence" value="ECO:0007669"/>
    <property type="project" value="UniProtKB-EC"/>
</dbReference>
<dbReference type="Proteomes" id="UP000604046">
    <property type="component" value="Unassembled WGS sequence"/>
</dbReference>
<evidence type="ECO:0000313" key="12">
    <source>
        <dbReference type="EMBL" id="CAE7291211.1"/>
    </source>
</evidence>
<dbReference type="PANTHER" id="PTHR14744:SF15">
    <property type="entry name" value="N-ALPHA-ACETYLTRANSFERASE 60"/>
    <property type="match status" value="1"/>
</dbReference>
<comment type="catalytic activity">
    <reaction evidence="10">
        <text>N-terminal L-methionyl-[transmembrane protein] + acetyl-CoA = N-terminal N(alpha)-acetyl-L-methionyl-[transmembrane protein] + CoA + H(+)</text>
        <dbReference type="Rhea" id="RHEA:50604"/>
        <dbReference type="Rhea" id="RHEA-COMP:12745"/>
        <dbReference type="Rhea" id="RHEA-COMP:12746"/>
        <dbReference type="ChEBI" id="CHEBI:15378"/>
        <dbReference type="ChEBI" id="CHEBI:57287"/>
        <dbReference type="ChEBI" id="CHEBI:57288"/>
        <dbReference type="ChEBI" id="CHEBI:64731"/>
        <dbReference type="ChEBI" id="CHEBI:133414"/>
        <dbReference type="EC" id="2.3.1.259"/>
    </reaction>
</comment>
<evidence type="ECO:0000259" key="11">
    <source>
        <dbReference type="PROSITE" id="PS51186"/>
    </source>
</evidence>
<dbReference type="GO" id="GO:0004402">
    <property type="term" value="F:histone acetyltransferase activity"/>
    <property type="evidence" value="ECO:0007669"/>
    <property type="project" value="TreeGrafter"/>
</dbReference>
<dbReference type="EC" id="2.3.1.48" evidence="1"/>
<keyword evidence="2" id="KW-0808">Transferase</keyword>
<gene>
    <name evidence="12" type="primary">NAA60</name>
    <name evidence="12" type="ORF">SNAT2548_LOCUS15360</name>
</gene>
<evidence type="ECO:0000256" key="3">
    <source>
        <dbReference type="ARBA" id="ARBA00022829"/>
    </source>
</evidence>
<comment type="caution">
    <text evidence="12">The sequence shown here is derived from an EMBL/GenBank/DDBJ whole genome shotgun (WGS) entry which is preliminary data.</text>
</comment>
<keyword evidence="13" id="KW-1185">Reference proteome</keyword>
<evidence type="ECO:0000256" key="2">
    <source>
        <dbReference type="ARBA" id="ARBA00022679"/>
    </source>
</evidence>
<feature type="domain" description="N-acetyltransferase" evidence="11">
    <location>
        <begin position="171"/>
        <end position="337"/>
    </location>
</feature>